<dbReference type="InterPro" id="IPR010332">
    <property type="entry name" value="ATPase_terminase-su_N"/>
</dbReference>
<keyword evidence="3" id="KW-1185">Reference proteome</keyword>
<evidence type="ECO:0000313" key="3">
    <source>
        <dbReference type="Proteomes" id="UP000658793"/>
    </source>
</evidence>
<feature type="domain" description="Terminase ATPase subunit N-terminal" evidence="1">
    <location>
        <begin position="8"/>
        <end position="46"/>
    </location>
</feature>
<gene>
    <name evidence="2" type="ORF">GCM10008015_26770</name>
</gene>
<protein>
    <recommendedName>
        <fullName evidence="1">Terminase ATPase subunit N-terminal domain-containing protein</fullName>
    </recommendedName>
</protein>
<dbReference type="Gene3D" id="1.10.10.60">
    <property type="entry name" value="Homeodomain-like"/>
    <property type="match status" value="1"/>
</dbReference>
<evidence type="ECO:0000313" key="2">
    <source>
        <dbReference type="EMBL" id="GGA84640.1"/>
    </source>
</evidence>
<dbReference type="Pfam" id="PF06056">
    <property type="entry name" value="Terminase_5"/>
    <property type="match status" value="1"/>
</dbReference>
<proteinExistence type="predicted"/>
<reference evidence="3" key="1">
    <citation type="journal article" date="2019" name="Int. J. Syst. Evol. Microbiol.">
        <title>The Global Catalogue of Microorganisms (GCM) 10K type strain sequencing project: providing services to taxonomists for standard genome sequencing and annotation.</title>
        <authorList>
            <consortium name="The Broad Institute Genomics Platform"/>
            <consortium name="The Broad Institute Genome Sequencing Center for Infectious Disease"/>
            <person name="Wu L."/>
            <person name="Ma J."/>
        </authorList>
    </citation>
    <scope>NUCLEOTIDE SEQUENCE [LARGE SCALE GENOMIC DNA]</scope>
    <source>
        <strain evidence="3">CGMCC 1.12811</strain>
    </source>
</reference>
<name>A0ABQ1HNS5_9FLAO</name>
<dbReference type="Proteomes" id="UP000658793">
    <property type="component" value="Unassembled WGS sequence"/>
</dbReference>
<accession>A0ABQ1HNS5</accession>
<dbReference type="SUPFAM" id="SSF46689">
    <property type="entry name" value="Homeodomain-like"/>
    <property type="match status" value="1"/>
</dbReference>
<evidence type="ECO:0000259" key="1">
    <source>
        <dbReference type="Pfam" id="PF06056"/>
    </source>
</evidence>
<organism evidence="2 3">
    <name type="scientific">Flavobacterium palustre</name>
    <dbReference type="NCBI Taxonomy" id="1476463"/>
    <lineage>
        <taxon>Bacteria</taxon>
        <taxon>Pseudomonadati</taxon>
        <taxon>Bacteroidota</taxon>
        <taxon>Flavobacteriia</taxon>
        <taxon>Flavobacteriales</taxon>
        <taxon>Flavobacteriaceae</taxon>
        <taxon>Flavobacterium</taxon>
    </lineage>
</organism>
<dbReference type="RefSeq" id="WP_188494865.1">
    <property type="nucleotide sequence ID" value="NZ_BMGA01000008.1"/>
</dbReference>
<dbReference type="EMBL" id="BMGA01000008">
    <property type="protein sequence ID" value="GGA84640.1"/>
    <property type="molecule type" value="Genomic_DNA"/>
</dbReference>
<dbReference type="InterPro" id="IPR009057">
    <property type="entry name" value="Homeodomain-like_sf"/>
</dbReference>
<sequence length="165" mass="19097">MAKKKEQEVAKKLYVELYKTQKEIAEDLGVTEKTVGDWVKKFNWKQERDARLNNSTNRAENIKKVIAGLTDSALDVLEQIKVAEFNGDKEEALRLKKESTRIAQEVGMFQKSLEKMDKEFKISLSTYLEVMEDIFQALQNYDKQAYLATLDFQKTHLQSIAQKLG</sequence>
<comment type="caution">
    <text evidence="2">The sequence shown here is derived from an EMBL/GenBank/DDBJ whole genome shotgun (WGS) entry which is preliminary data.</text>
</comment>